<evidence type="ECO:0000256" key="1">
    <source>
        <dbReference type="ARBA" id="ARBA00012771"/>
    </source>
</evidence>
<keyword evidence="3" id="KW-0808">Transferase</keyword>
<evidence type="ECO:0000256" key="5">
    <source>
        <dbReference type="ARBA" id="ARBA00048391"/>
    </source>
</evidence>
<gene>
    <name evidence="8" type="ORF">UFOPK3376_02799</name>
</gene>
<keyword evidence="4" id="KW-0949">S-adenosyl-L-methionine</keyword>
<dbReference type="PANTHER" id="PTHR18895:SF74">
    <property type="entry name" value="MTRF1L RELEASE FACTOR GLUTAMINE METHYLTRANSFERASE"/>
    <property type="match status" value="1"/>
</dbReference>
<reference evidence="8" key="1">
    <citation type="submission" date="2020-05" db="EMBL/GenBank/DDBJ databases">
        <authorList>
            <person name="Chiriac C."/>
            <person name="Salcher M."/>
            <person name="Ghai R."/>
            <person name="Kavagutti S V."/>
        </authorList>
    </citation>
    <scope>NUCLEOTIDE SEQUENCE</scope>
</reference>
<organism evidence="8">
    <name type="scientific">freshwater metagenome</name>
    <dbReference type="NCBI Taxonomy" id="449393"/>
    <lineage>
        <taxon>unclassified sequences</taxon>
        <taxon>metagenomes</taxon>
        <taxon>ecological metagenomes</taxon>
    </lineage>
</organism>
<dbReference type="HAMAP" id="MF_02126">
    <property type="entry name" value="RF_methyltr_PrmC"/>
    <property type="match status" value="1"/>
</dbReference>
<dbReference type="Gene3D" id="1.10.8.10">
    <property type="entry name" value="DNA helicase RuvA subunit, C-terminal domain"/>
    <property type="match status" value="1"/>
</dbReference>
<dbReference type="NCBIfam" id="TIGR03534">
    <property type="entry name" value="RF_mod_PrmC"/>
    <property type="match status" value="1"/>
</dbReference>
<dbReference type="GO" id="GO:0003676">
    <property type="term" value="F:nucleic acid binding"/>
    <property type="evidence" value="ECO:0007669"/>
    <property type="project" value="InterPro"/>
</dbReference>
<accession>A0A6J7FE37</accession>
<comment type="catalytic activity">
    <reaction evidence="5">
        <text>L-glutaminyl-[peptide chain release factor] + S-adenosyl-L-methionine = N(5)-methyl-L-glutaminyl-[peptide chain release factor] + S-adenosyl-L-homocysteine + H(+)</text>
        <dbReference type="Rhea" id="RHEA:42896"/>
        <dbReference type="Rhea" id="RHEA-COMP:10271"/>
        <dbReference type="Rhea" id="RHEA-COMP:10272"/>
        <dbReference type="ChEBI" id="CHEBI:15378"/>
        <dbReference type="ChEBI" id="CHEBI:30011"/>
        <dbReference type="ChEBI" id="CHEBI:57856"/>
        <dbReference type="ChEBI" id="CHEBI:59789"/>
        <dbReference type="ChEBI" id="CHEBI:61891"/>
        <dbReference type="EC" id="2.1.1.297"/>
    </reaction>
</comment>
<dbReference type="InterPro" id="IPR007848">
    <property type="entry name" value="Small_mtfrase_dom"/>
</dbReference>
<dbReference type="InterPro" id="IPR002052">
    <property type="entry name" value="DNA_methylase_N6_adenine_CS"/>
</dbReference>
<dbReference type="SUPFAM" id="SSF53335">
    <property type="entry name" value="S-adenosyl-L-methionine-dependent methyltransferases"/>
    <property type="match status" value="1"/>
</dbReference>
<feature type="domain" description="Methyltransferase small" evidence="6">
    <location>
        <begin position="130"/>
        <end position="217"/>
    </location>
</feature>
<name>A0A6J7FE37_9ZZZZ</name>
<dbReference type="GO" id="GO:0102559">
    <property type="term" value="F:peptide chain release factor N(5)-glutamine methyltransferase activity"/>
    <property type="evidence" value="ECO:0007669"/>
    <property type="project" value="UniProtKB-EC"/>
</dbReference>
<dbReference type="Pfam" id="PF05175">
    <property type="entry name" value="MTS"/>
    <property type="match status" value="1"/>
</dbReference>
<proteinExistence type="inferred from homology"/>
<dbReference type="PROSITE" id="PS00092">
    <property type="entry name" value="N6_MTASE"/>
    <property type="match status" value="1"/>
</dbReference>
<dbReference type="AlphaFoldDB" id="A0A6J7FE37"/>
<dbReference type="PANTHER" id="PTHR18895">
    <property type="entry name" value="HEMK METHYLTRANSFERASE"/>
    <property type="match status" value="1"/>
</dbReference>
<evidence type="ECO:0000259" key="6">
    <source>
        <dbReference type="Pfam" id="PF05175"/>
    </source>
</evidence>
<dbReference type="InterPro" id="IPR029063">
    <property type="entry name" value="SAM-dependent_MTases_sf"/>
</dbReference>
<evidence type="ECO:0000259" key="7">
    <source>
        <dbReference type="Pfam" id="PF17827"/>
    </source>
</evidence>
<evidence type="ECO:0000256" key="2">
    <source>
        <dbReference type="ARBA" id="ARBA00022603"/>
    </source>
</evidence>
<dbReference type="EMBL" id="CAFBLP010000105">
    <property type="protein sequence ID" value="CAB4890619.1"/>
    <property type="molecule type" value="Genomic_DNA"/>
</dbReference>
<dbReference type="Pfam" id="PF17827">
    <property type="entry name" value="PrmC_N"/>
    <property type="match status" value="1"/>
</dbReference>
<evidence type="ECO:0000256" key="4">
    <source>
        <dbReference type="ARBA" id="ARBA00022691"/>
    </source>
</evidence>
<feature type="domain" description="Release factor glutamine methyltransferase N-terminal" evidence="7">
    <location>
        <begin position="29"/>
        <end position="85"/>
    </location>
</feature>
<dbReference type="GO" id="GO:0032259">
    <property type="term" value="P:methylation"/>
    <property type="evidence" value="ECO:0007669"/>
    <property type="project" value="UniProtKB-KW"/>
</dbReference>
<dbReference type="EC" id="2.1.1.297" evidence="1"/>
<evidence type="ECO:0000256" key="3">
    <source>
        <dbReference type="ARBA" id="ARBA00022679"/>
    </source>
</evidence>
<evidence type="ECO:0000313" key="8">
    <source>
        <dbReference type="EMBL" id="CAB4890619.1"/>
    </source>
</evidence>
<dbReference type="Gene3D" id="3.40.50.150">
    <property type="entry name" value="Vaccinia Virus protein VP39"/>
    <property type="match status" value="1"/>
</dbReference>
<dbReference type="InterPro" id="IPR019874">
    <property type="entry name" value="RF_methyltr_PrmC"/>
</dbReference>
<dbReference type="NCBIfam" id="TIGR00536">
    <property type="entry name" value="hemK_fam"/>
    <property type="match status" value="1"/>
</dbReference>
<keyword evidence="2" id="KW-0489">Methyltransferase</keyword>
<dbReference type="InterPro" id="IPR004556">
    <property type="entry name" value="HemK-like"/>
</dbReference>
<dbReference type="CDD" id="cd02440">
    <property type="entry name" value="AdoMet_MTases"/>
    <property type="match status" value="1"/>
</dbReference>
<sequence length="301" mass="32145">MTDDSDFEFILDDGPIVTWRELLAETAAVLGDRNHARWMCEVASGCDGVEFVAELDEPVATAMVVHLDAMIARRQTGEPLQYVLGRWQFRRLDLMIDQRVLIPRPETEWVCEAALHLAQSMLADAPSPPLQIVDLGTGSGAIGLSLAAELPLGSATVWLSDISPDALAVASANLAGIGRGAQHVRVTLGPWFDALPAHLRGTLDLVVANPPYIAENDPDIDDEVAQWEPHGALFAGDDGLADIRIIAADAVHWLRPGGALVLEIGADQGAGVSEVLHGVGLAGIEIRPDLAGRDRIAIAHR</sequence>
<dbReference type="InterPro" id="IPR050320">
    <property type="entry name" value="N5-glutamine_MTase"/>
</dbReference>
<protein>
    <recommendedName>
        <fullName evidence="1">peptide chain release factor N(5)-glutamine methyltransferase</fullName>
        <ecNumber evidence="1">2.1.1.297</ecNumber>
    </recommendedName>
</protein>
<dbReference type="InterPro" id="IPR040758">
    <property type="entry name" value="PrmC_N"/>
</dbReference>